<name>A0A5C3QP82_9AGAR</name>
<dbReference type="EMBL" id="ML178830">
    <property type="protein sequence ID" value="TFL00174.1"/>
    <property type="molecule type" value="Genomic_DNA"/>
</dbReference>
<dbReference type="Proteomes" id="UP000305067">
    <property type="component" value="Unassembled WGS sequence"/>
</dbReference>
<evidence type="ECO:0000313" key="2">
    <source>
        <dbReference type="Proteomes" id="UP000305067"/>
    </source>
</evidence>
<protein>
    <submittedName>
        <fullName evidence="1">Uncharacterized protein</fullName>
    </submittedName>
</protein>
<proteinExistence type="predicted"/>
<dbReference type="AlphaFoldDB" id="A0A5C3QP82"/>
<organism evidence="1 2">
    <name type="scientific">Pterulicium gracile</name>
    <dbReference type="NCBI Taxonomy" id="1884261"/>
    <lineage>
        <taxon>Eukaryota</taxon>
        <taxon>Fungi</taxon>
        <taxon>Dikarya</taxon>
        <taxon>Basidiomycota</taxon>
        <taxon>Agaricomycotina</taxon>
        <taxon>Agaricomycetes</taxon>
        <taxon>Agaricomycetidae</taxon>
        <taxon>Agaricales</taxon>
        <taxon>Pleurotineae</taxon>
        <taxon>Pterulaceae</taxon>
        <taxon>Pterulicium</taxon>
    </lineage>
</organism>
<keyword evidence="2" id="KW-1185">Reference proteome</keyword>
<sequence length="457" mass="51638">MLGGNGPRTGTVFGCKKDRQSVEMDVGRKLKHGRNGGFLSNDPGAETLCDGTSEFLTLVYETQRLFTATSSSQLTLVDYFGWKIARSSADIRIPDYTPVNMHRFMMKPLRDTGKDDGRPHKPHHLTQRAFVLLRHGPSQMARRIQRWTSFERYMAVLGKVQNGLRTAILTKVQAYFLPIQLAMYGKYVGGGDKAMKPRAGYRAVLRSSCGLSRRPSVRVANAQLSHGKEQAGPVIQYQRKSTATYSHIQDGNTLYSLQVQLAKDMHKTRRYGGDKRQKQEPFRYYTGGIFGLLRTREKHGAIMYGLRRRDVVRKQSILGYSVKGKIWIISRFMAVMRALRESKGWARKREVDRKELRESMEGWGIGENPTRGAELGGLLPPARRTLELLSCPPWWKTWIVGANFACDVTVKRSYSRKALLFAERQSKPHPGQGNVLPVGEAGPVEGLEVAAVDDWRH</sequence>
<evidence type="ECO:0000313" key="1">
    <source>
        <dbReference type="EMBL" id="TFL00174.1"/>
    </source>
</evidence>
<reference evidence="1 2" key="1">
    <citation type="journal article" date="2019" name="Nat. Ecol. Evol.">
        <title>Megaphylogeny resolves global patterns of mushroom evolution.</title>
        <authorList>
            <person name="Varga T."/>
            <person name="Krizsan K."/>
            <person name="Foldi C."/>
            <person name="Dima B."/>
            <person name="Sanchez-Garcia M."/>
            <person name="Sanchez-Ramirez S."/>
            <person name="Szollosi G.J."/>
            <person name="Szarkandi J.G."/>
            <person name="Papp V."/>
            <person name="Albert L."/>
            <person name="Andreopoulos W."/>
            <person name="Angelini C."/>
            <person name="Antonin V."/>
            <person name="Barry K.W."/>
            <person name="Bougher N.L."/>
            <person name="Buchanan P."/>
            <person name="Buyck B."/>
            <person name="Bense V."/>
            <person name="Catcheside P."/>
            <person name="Chovatia M."/>
            <person name="Cooper J."/>
            <person name="Damon W."/>
            <person name="Desjardin D."/>
            <person name="Finy P."/>
            <person name="Geml J."/>
            <person name="Haridas S."/>
            <person name="Hughes K."/>
            <person name="Justo A."/>
            <person name="Karasinski D."/>
            <person name="Kautmanova I."/>
            <person name="Kiss B."/>
            <person name="Kocsube S."/>
            <person name="Kotiranta H."/>
            <person name="LaButti K.M."/>
            <person name="Lechner B.E."/>
            <person name="Liimatainen K."/>
            <person name="Lipzen A."/>
            <person name="Lukacs Z."/>
            <person name="Mihaltcheva S."/>
            <person name="Morgado L.N."/>
            <person name="Niskanen T."/>
            <person name="Noordeloos M.E."/>
            <person name="Ohm R.A."/>
            <person name="Ortiz-Santana B."/>
            <person name="Ovrebo C."/>
            <person name="Racz N."/>
            <person name="Riley R."/>
            <person name="Savchenko A."/>
            <person name="Shiryaev A."/>
            <person name="Soop K."/>
            <person name="Spirin V."/>
            <person name="Szebenyi C."/>
            <person name="Tomsovsky M."/>
            <person name="Tulloss R.E."/>
            <person name="Uehling J."/>
            <person name="Grigoriev I.V."/>
            <person name="Vagvolgyi C."/>
            <person name="Papp T."/>
            <person name="Martin F.M."/>
            <person name="Miettinen O."/>
            <person name="Hibbett D.S."/>
            <person name="Nagy L.G."/>
        </authorList>
    </citation>
    <scope>NUCLEOTIDE SEQUENCE [LARGE SCALE GENOMIC DNA]</scope>
    <source>
        <strain evidence="1 2">CBS 309.79</strain>
    </source>
</reference>
<gene>
    <name evidence="1" type="ORF">BDV98DRAFT_583776</name>
</gene>
<accession>A0A5C3QP82</accession>